<sequence>MKNIYFLTMTPDKNDNTGITFKQRRSLSKRIQEVADIRVKFPNKIPVVVERFFKESYLPSLNKTKFLVPQELTMSQFVTIIRNRLQLSANQAFFLFIDNKSMASMSRTLAEVYSENKDEDGFLYVTYASQEMFGSGDSLRPL</sequence>
<reference evidence="7" key="1">
    <citation type="submission" date="2025-08" db="UniProtKB">
        <authorList>
            <consortium name="RefSeq"/>
        </authorList>
    </citation>
    <scope>IDENTIFICATION</scope>
    <source>
        <tissue evidence="7">Muscle</tissue>
    </source>
</reference>
<evidence type="ECO:0000256" key="5">
    <source>
        <dbReference type="RuleBase" id="RU004384"/>
    </source>
</evidence>
<evidence type="ECO:0000256" key="2">
    <source>
        <dbReference type="ARBA" id="ARBA00007293"/>
    </source>
</evidence>
<dbReference type="Proteomes" id="UP000694941">
    <property type="component" value="Unplaced"/>
</dbReference>
<evidence type="ECO:0000313" key="6">
    <source>
        <dbReference type="Proteomes" id="UP000694941"/>
    </source>
</evidence>
<protein>
    <submittedName>
        <fullName evidence="7">Microtubule-associated proteins 1A/1B light chain 3C-like</fullName>
    </submittedName>
</protein>
<comment type="similarity">
    <text evidence="2 5">Belongs to the ATG8 family.</text>
</comment>
<dbReference type="Gene3D" id="3.10.20.90">
    <property type="entry name" value="Phosphatidylinositol 3-kinase Catalytic Subunit, Chain A, domain 1"/>
    <property type="match status" value="1"/>
</dbReference>
<proteinExistence type="inferred from homology"/>
<name>A0ABM1B5Q6_LIMPO</name>
<keyword evidence="5" id="KW-0072">Autophagy</keyword>
<evidence type="ECO:0000313" key="7">
    <source>
        <dbReference type="RefSeq" id="XP_013775355.2"/>
    </source>
</evidence>
<organism evidence="6 7">
    <name type="scientific">Limulus polyphemus</name>
    <name type="common">Atlantic horseshoe crab</name>
    <dbReference type="NCBI Taxonomy" id="6850"/>
    <lineage>
        <taxon>Eukaryota</taxon>
        <taxon>Metazoa</taxon>
        <taxon>Ecdysozoa</taxon>
        <taxon>Arthropoda</taxon>
        <taxon>Chelicerata</taxon>
        <taxon>Merostomata</taxon>
        <taxon>Xiphosura</taxon>
        <taxon>Limulidae</taxon>
        <taxon>Limulus</taxon>
    </lineage>
</organism>
<keyword evidence="6" id="KW-1185">Reference proteome</keyword>
<dbReference type="GeneID" id="106460217"/>
<dbReference type="Pfam" id="PF02991">
    <property type="entry name" value="ATG8"/>
    <property type="match status" value="1"/>
</dbReference>
<comment type="subcellular location">
    <subcellularLocation>
        <location evidence="1">Membrane</location>
    </subcellularLocation>
</comment>
<evidence type="ECO:0000256" key="4">
    <source>
        <dbReference type="ARBA" id="ARBA00023288"/>
    </source>
</evidence>
<dbReference type="SUPFAM" id="SSF54236">
    <property type="entry name" value="Ubiquitin-like"/>
    <property type="match status" value="1"/>
</dbReference>
<accession>A0ABM1B5Q6</accession>
<keyword evidence="3" id="KW-0472">Membrane</keyword>
<gene>
    <name evidence="7" type="primary">LOC106460217</name>
</gene>
<dbReference type="PANTHER" id="PTHR10969">
    <property type="entry name" value="MICROTUBULE-ASSOCIATED PROTEINS 1A/1B LIGHT CHAIN 3-RELATED"/>
    <property type="match status" value="1"/>
</dbReference>
<dbReference type="RefSeq" id="XP_013775355.2">
    <property type="nucleotide sequence ID" value="XM_013919901.2"/>
</dbReference>
<dbReference type="InterPro" id="IPR004241">
    <property type="entry name" value="Atg8-like"/>
</dbReference>
<dbReference type="InterPro" id="IPR029071">
    <property type="entry name" value="Ubiquitin-like_domsf"/>
</dbReference>
<keyword evidence="4" id="KW-0449">Lipoprotein</keyword>
<evidence type="ECO:0000256" key="1">
    <source>
        <dbReference type="ARBA" id="ARBA00004370"/>
    </source>
</evidence>
<evidence type="ECO:0000256" key="3">
    <source>
        <dbReference type="ARBA" id="ARBA00023136"/>
    </source>
</evidence>